<evidence type="ECO:0000256" key="1">
    <source>
        <dbReference type="ARBA" id="ARBA00001971"/>
    </source>
</evidence>
<dbReference type="InterPro" id="IPR036396">
    <property type="entry name" value="Cyt_P450_sf"/>
</dbReference>
<dbReference type="InterPro" id="IPR002401">
    <property type="entry name" value="Cyt_P450_E_grp-I"/>
</dbReference>
<dbReference type="SUPFAM" id="SSF48264">
    <property type="entry name" value="Cytochrome P450"/>
    <property type="match status" value="1"/>
</dbReference>
<dbReference type="GO" id="GO:0004497">
    <property type="term" value="F:monooxygenase activity"/>
    <property type="evidence" value="ECO:0007669"/>
    <property type="project" value="UniProtKB-KW"/>
</dbReference>
<dbReference type="RefSeq" id="XP_007828830.1">
    <property type="nucleotide sequence ID" value="XM_007830639.1"/>
</dbReference>
<proteinExistence type="inferred from homology"/>
<dbReference type="OrthoDB" id="1470350at2759"/>
<sequence>MDPSTTNVFNTINPQVHRLKRRLVSQLLTPTSIRSLEPIITEQIDLFVKQLSTTSTTKTGAESAVNMSRRCKYLGLDIAALLAFGYNLRLQTEEEHRYLPRAIARGSWIINLYMQLRFLKTIKFGIPIYVPAIIKGEAFLPTLRKMIKARLAEDRYARVDLYSHLADALQASGDEKITLSELWAEAIFFLPAAGDTSSTALSSLFFYLARNPECQKTVAKEIRSTFTAGDDIKSGQKLANCQYLHACINEALRLSPPVAGTVWREQSLESAKELLIIDGRVIPQGTQVGVNIYSIHHNPDYFPEPFAYKPERWLPSSSTESSEKASNTAAFMPFGAGSRACAGKPLAYLEVGMALAKTLWYFDFDFAQSVDTSGSNHDTEFRLKDVFTSDHDGPFLQFTPRGDFYKEL</sequence>
<dbReference type="InParanoid" id="W3XQK2"/>
<dbReference type="PROSITE" id="PS00086">
    <property type="entry name" value="CYTOCHROME_P450"/>
    <property type="match status" value="1"/>
</dbReference>
<dbReference type="Proteomes" id="UP000030651">
    <property type="component" value="Unassembled WGS sequence"/>
</dbReference>
<dbReference type="InterPro" id="IPR001128">
    <property type="entry name" value="Cyt_P450"/>
</dbReference>
<comment type="similarity">
    <text evidence="6">Belongs to the cytochrome P450 family.</text>
</comment>
<dbReference type="EMBL" id="KI912109">
    <property type="protein sequence ID" value="ETS88230.1"/>
    <property type="molecule type" value="Genomic_DNA"/>
</dbReference>
<evidence type="ECO:0000313" key="7">
    <source>
        <dbReference type="EMBL" id="ETS88230.1"/>
    </source>
</evidence>
<dbReference type="PANTHER" id="PTHR24305">
    <property type="entry name" value="CYTOCHROME P450"/>
    <property type="match status" value="1"/>
</dbReference>
<dbReference type="PANTHER" id="PTHR24305:SF226">
    <property type="entry name" value="CYTOCHROME P450 MONOOXYGENASE"/>
    <property type="match status" value="1"/>
</dbReference>
<evidence type="ECO:0000313" key="8">
    <source>
        <dbReference type="Proteomes" id="UP000030651"/>
    </source>
</evidence>
<comment type="cofactor">
    <cofactor evidence="1 5">
        <name>heme</name>
        <dbReference type="ChEBI" id="CHEBI:30413"/>
    </cofactor>
</comment>
<accession>W3XQK2</accession>
<keyword evidence="6" id="KW-0503">Monooxygenase</keyword>
<dbReference type="PRINTS" id="PR00385">
    <property type="entry name" value="P450"/>
</dbReference>
<evidence type="ECO:0000256" key="2">
    <source>
        <dbReference type="ARBA" id="ARBA00022617"/>
    </source>
</evidence>
<dbReference type="HOGENOM" id="CLU_001570_14_7_1"/>
<dbReference type="Gene3D" id="1.10.630.10">
    <property type="entry name" value="Cytochrome P450"/>
    <property type="match status" value="1"/>
</dbReference>
<dbReference type="eggNOG" id="KOG0158">
    <property type="taxonomic scope" value="Eukaryota"/>
</dbReference>
<dbReference type="GO" id="GO:0016705">
    <property type="term" value="F:oxidoreductase activity, acting on paired donors, with incorporation or reduction of molecular oxygen"/>
    <property type="evidence" value="ECO:0007669"/>
    <property type="project" value="InterPro"/>
</dbReference>
<organism evidence="7 8">
    <name type="scientific">Pestalotiopsis fici (strain W106-1 / CGMCC3.15140)</name>
    <dbReference type="NCBI Taxonomy" id="1229662"/>
    <lineage>
        <taxon>Eukaryota</taxon>
        <taxon>Fungi</taxon>
        <taxon>Dikarya</taxon>
        <taxon>Ascomycota</taxon>
        <taxon>Pezizomycotina</taxon>
        <taxon>Sordariomycetes</taxon>
        <taxon>Xylariomycetidae</taxon>
        <taxon>Amphisphaeriales</taxon>
        <taxon>Sporocadaceae</taxon>
        <taxon>Pestalotiopsis</taxon>
    </lineage>
</organism>
<evidence type="ECO:0000256" key="3">
    <source>
        <dbReference type="ARBA" id="ARBA00022723"/>
    </source>
</evidence>
<dbReference type="InterPro" id="IPR050121">
    <property type="entry name" value="Cytochrome_P450_monoxygenase"/>
</dbReference>
<feature type="binding site" description="axial binding residue" evidence="5">
    <location>
        <position position="341"/>
    </location>
    <ligand>
        <name>heme</name>
        <dbReference type="ChEBI" id="CHEBI:30413"/>
    </ligand>
    <ligandPart>
        <name>Fe</name>
        <dbReference type="ChEBI" id="CHEBI:18248"/>
    </ligandPart>
</feature>
<keyword evidence="6" id="KW-0560">Oxidoreductase</keyword>
<keyword evidence="3 5" id="KW-0479">Metal-binding</keyword>
<dbReference type="AlphaFoldDB" id="W3XQK2"/>
<evidence type="ECO:0000256" key="5">
    <source>
        <dbReference type="PIRSR" id="PIRSR602401-1"/>
    </source>
</evidence>
<keyword evidence="2 5" id="KW-0349">Heme</keyword>
<dbReference type="STRING" id="1229662.W3XQK2"/>
<dbReference type="PRINTS" id="PR00463">
    <property type="entry name" value="EP450I"/>
</dbReference>
<evidence type="ECO:0000256" key="6">
    <source>
        <dbReference type="RuleBase" id="RU000461"/>
    </source>
</evidence>
<dbReference type="OMA" id="YLEVGMA"/>
<dbReference type="InterPro" id="IPR017972">
    <property type="entry name" value="Cyt_P450_CS"/>
</dbReference>
<dbReference type="GeneID" id="19267071"/>
<keyword evidence="8" id="KW-1185">Reference proteome</keyword>
<protein>
    <submittedName>
        <fullName evidence="7">Uncharacterized protein</fullName>
    </submittedName>
</protein>
<dbReference type="GO" id="GO:0005506">
    <property type="term" value="F:iron ion binding"/>
    <property type="evidence" value="ECO:0007669"/>
    <property type="project" value="InterPro"/>
</dbReference>
<keyword evidence="4 5" id="KW-0408">Iron</keyword>
<dbReference type="Pfam" id="PF00067">
    <property type="entry name" value="p450"/>
    <property type="match status" value="1"/>
</dbReference>
<dbReference type="GO" id="GO:0020037">
    <property type="term" value="F:heme binding"/>
    <property type="evidence" value="ECO:0007669"/>
    <property type="project" value="InterPro"/>
</dbReference>
<dbReference type="KEGG" id="pfy:PFICI_02058"/>
<name>W3XQK2_PESFW</name>
<reference evidence="8" key="1">
    <citation type="journal article" date="2015" name="BMC Genomics">
        <title>Genomic and transcriptomic analysis of the endophytic fungus Pestalotiopsis fici reveals its lifestyle and high potential for synthesis of natural products.</title>
        <authorList>
            <person name="Wang X."/>
            <person name="Zhang X."/>
            <person name="Liu L."/>
            <person name="Xiang M."/>
            <person name="Wang W."/>
            <person name="Sun X."/>
            <person name="Che Y."/>
            <person name="Guo L."/>
            <person name="Liu G."/>
            <person name="Guo L."/>
            <person name="Wang C."/>
            <person name="Yin W.B."/>
            <person name="Stadler M."/>
            <person name="Zhang X."/>
            <person name="Liu X."/>
        </authorList>
    </citation>
    <scope>NUCLEOTIDE SEQUENCE [LARGE SCALE GENOMIC DNA]</scope>
    <source>
        <strain evidence="8">W106-1 / CGMCC3.15140</strain>
    </source>
</reference>
<gene>
    <name evidence="7" type="ORF">PFICI_02058</name>
</gene>
<evidence type="ECO:0000256" key="4">
    <source>
        <dbReference type="ARBA" id="ARBA00023004"/>
    </source>
</evidence>